<gene>
    <name evidence="12" type="ORF">AC529_14750</name>
</gene>
<dbReference type="InterPro" id="IPR029063">
    <property type="entry name" value="SAM-dependent_MTases_sf"/>
</dbReference>
<comment type="subcellular location">
    <subcellularLocation>
        <location evidence="1">Cytoplasm</location>
    </subcellularLocation>
</comment>
<evidence type="ECO:0000256" key="4">
    <source>
        <dbReference type="ARBA" id="ARBA00013346"/>
    </source>
</evidence>
<organism evidence="12 13">
    <name type="scientific">Thermobifida cellulosilytica TB100</name>
    <dbReference type="NCBI Taxonomy" id="665004"/>
    <lineage>
        <taxon>Bacteria</taxon>
        <taxon>Bacillati</taxon>
        <taxon>Actinomycetota</taxon>
        <taxon>Actinomycetes</taxon>
        <taxon>Streptosporangiales</taxon>
        <taxon>Nocardiopsidaceae</taxon>
        <taxon>Thermobifida</taxon>
    </lineage>
</organism>
<comment type="similarity">
    <text evidence="2">Belongs to the methyltransferase superfamily. L-isoaspartyl/D-aspartyl protein methyltransferase family.</text>
</comment>
<evidence type="ECO:0000256" key="8">
    <source>
        <dbReference type="ARBA" id="ARBA00022691"/>
    </source>
</evidence>
<name>A0A147KFC0_THECS</name>
<dbReference type="Gene3D" id="3.40.50.150">
    <property type="entry name" value="Vaccinia Virus protein VP39"/>
    <property type="match status" value="1"/>
</dbReference>
<evidence type="ECO:0000256" key="1">
    <source>
        <dbReference type="ARBA" id="ARBA00004496"/>
    </source>
</evidence>
<dbReference type="STRING" id="665004.AC529_14750"/>
<evidence type="ECO:0000256" key="9">
    <source>
        <dbReference type="ARBA" id="ARBA00030757"/>
    </source>
</evidence>
<dbReference type="Proteomes" id="UP000074382">
    <property type="component" value="Unassembled WGS sequence"/>
</dbReference>
<dbReference type="EC" id="2.1.1.77" evidence="3"/>
<dbReference type="PATRIC" id="fig|665004.4.peg.2426"/>
<dbReference type="InterPro" id="IPR027573">
    <property type="entry name" value="Methyltran_FxLD"/>
</dbReference>
<dbReference type="AlphaFoldDB" id="A0A147KFC0"/>
<evidence type="ECO:0000313" key="13">
    <source>
        <dbReference type="Proteomes" id="UP000074382"/>
    </source>
</evidence>
<reference evidence="13" key="1">
    <citation type="journal article" date="2017" name="Acta Aliment.">
        <title>Plant polysaccharide degrading enzyme system of Thermpbifida cellulosilytica TB100 revealed by de novo genome project data.</title>
        <authorList>
            <person name="Toth A."/>
            <person name="Baka E."/>
            <person name="Luzics S."/>
            <person name="Bata-Vidacs I."/>
            <person name="Nagy I."/>
            <person name="Balint B."/>
            <person name="Herceg R."/>
            <person name="Olasz F."/>
            <person name="Wilk T."/>
            <person name="Nagy T."/>
            <person name="Kriszt B."/>
            <person name="Nagy I."/>
            <person name="Kukolya J."/>
        </authorList>
    </citation>
    <scope>NUCLEOTIDE SEQUENCE [LARGE SCALE GENOMIC DNA]</scope>
    <source>
        <strain evidence="13">TB100</strain>
    </source>
</reference>
<dbReference type="RefSeq" id="WP_068756887.1">
    <property type="nucleotide sequence ID" value="NZ_KQ950182.1"/>
</dbReference>
<keyword evidence="5" id="KW-0963">Cytoplasm</keyword>
<proteinExistence type="inferred from homology"/>
<dbReference type="OrthoDB" id="4035289at2"/>
<dbReference type="SUPFAM" id="SSF53335">
    <property type="entry name" value="S-adenosyl-L-methionine-dependent methyltransferases"/>
    <property type="match status" value="1"/>
</dbReference>
<evidence type="ECO:0000256" key="10">
    <source>
        <dbReference type="ARBA" id="ARBA00031323"/>
    </source>
</evidence>
<dbReference type="CDD" id="cd02440">
    <property type="entry name" value="AdoMet_MTases"/>
    <property type="match status" value="1"/>
</dbReference>
<keyword evidence="7 12" id="KW-0808">Transferase</keyword>
<comment type="caution">
    <text evidence="12">The sequence shown here is derived from an EMBL/GenBank/DDBJ whole genome shotgun (WGS) entry which is preliminary data.</text>
</comment>
<evidence type="ECO:0000256" key="11">
    <source>
        <dbReference type="ARBA" id="ARBA00031350"/>
    </source>
</evidence>
<evidence type="ECO:0000256" key="7">
    <source>
        <dbReference type="ARBA" id="ARBA00022679"/>
    </source>
</evidence>
<protein>
    <recommendedName>
        <fullName evidence="4">Protein-L-isoaspartate O-methyltransferase</fullName>
        <ecNumber evidence="3">2.1.1.77</ecNumber>
    </recommendedName>
    <alternativeName>
        <fullName evidence="11">L-isoaspartyl protein carboxyl methyltransferase</fullName>
    </alternativeName>
    <alternativeName>
        <fullName evidence="9">Protein L-isoaspartyl methyltransferase</fullName>
    </alternativeName>
    <alternativeName>
        <fullName evidence="10">Protein-beta-aspartate methyltransferase</fullName>
    </alternativeName>
</protein>
<dbReference type="NCBIfam" id="TIGR04364">
    <property type="entry name" value="methyltran_FxLD"/>
    <property type="match status" value="1"/>
</dbReference>
<evidence type="ECO:0000313" key="12">
    <source>
        <dbReference type="EMBL" id="KUP95960.1"/>
    </source>
</evidence>
<dbReference type="GO" id="GO:0032259">
    <property type="term" value="P:methylation"/>
    <property type="evidence" value="ECO:0007669"/>
    <property type="project" value="UniProtKB-KW"/>
</dbReference>
<evidence type="ECO:0000256" key="5">
    <source>
        <dbReference type="ARBA" id="ARBA00022490"/>
    </source>
</evidence>
<dbReference type="EMBL" id="LGEM01000103">
    <property type="protein sequence ID" value="KUP95960.1"/>
    <property type="molecule type" value="Genomic_DNA"/>
</dbReference>
<keyword evidence="6 12" id="KW-0489">Methyltransferase</keyword>
<dbReference type="GO" id="GO:0004719">
    <property type="term" value="F:protein-L-isoaspartate (D-aspartate) O-methyltransferase activity"/>
    <property type="evidence" value="ECO:0007669"/>
    <property type="project" value="UniProtKB-EC"/>
</dbReference>
<dbReference type="PANTHER" id="PTHR11579:SF0">
    <property type="entry name" value="PROTEIN-L-ISOASPARTATE(D-ASPARTATE) O-METHYLTRANSFERASE"/>
    <property type="match status" value="1"/>
</dbReference>
<keyword evidence="13" id="KW-1185">Reference proteome</keyword>
<keyword evidence="8" id="KW-0949">S-adenosyl-L-methionine</keyword>
<dbReference type="InterPro" id="IPR000682">
    <property type="entry name" value="PCMT"/>
</dbReference>
<evidence type="ECO:0000256" key="2">
    <source>
        <dbReference type="ARBA" id="ARBA00005369"/>
    </source>
</evidence>
<evidence type="ECO:0000256" key="6">
    <source>
        <dbReference type="ARBA" id="ARBA00022603"/>
    </source>
</evidence>
<evidence type="ECO:0000256" key="3">
    <source>
        <dbReference type="ARBA" id="ARBA00011890"/>
    </source>
</evidence>
<accession>A0A147KFC0</accession>
<dbReference type="PANTHER" id="PTHR11579">
    <property type="entry name" value="PROTEIN-L-ISOASPARTATE O-METHYLTRANSFERASE"/>
    <property type="match status" value="1"/>
</dbReference>
<sequence>MREHQDTKTSSTGETDRAEYLREKMVGELRDLGAVRSDPVAAAFSVVPRHLFAPGEPLERAYATMTTLHRKQDGAGTATSVVSASEIQAVMLEQARIEPGMRVLEIGSGGYNAALIAELVGRTGRVVSVDIDPEITGRARRYLDATGYGWVDVALGDAAHGVPEHAPFDRIIVTAGAWDIPPAWIEQLTEDGRLVVPLRLRGLTRSVAFERAGERLVSRDYQLCSFVPMQGAEAHSEQVVTLDEDRVSLLIDTDRPVDTDGLRKALLGPRTERWGGMEFGDSEPLHDLDLWIATVADGFGLVKATKEAVDSGLTSRSALYGGKAIVSGSSFVYRASARPVDESRTRFEFGAYAHGPDSERLAEEYIDHIRTWDRDHRGGPGARIEVFPAATPDAALPAGRVVDKKHTRIVVSWP</sequence>
<dbReference type="Pfam" id="PF01135">
    <property type="entry name" value="PCMT"/>
    <property type="match status" value="1"/>
</dbReference>
<dbReference type="GO" id="GO:0005737">
    <property type="term" value="C:cytoplasm"/>
    <property type="evidence" value="ECO:0007669"/>
    <property type="project" value="UniProtKB-SubCell"/>
</dbReference>